<evidence type="ECO:0000256" key="1">
    <source>
        <dbReference type="SAM" id="SignalP"/>
    </source>
</evidence>
<accession>A0A9W3BFI9</accession>
<feature type="chain" id="PRO_5044703092" evidence="1">
    <location>
        <begin position="20"/>
        <end position="173"/>
    </location>
</feature>
<dbReference type="Proteomes" id="UP001165740">
    <property type="component" value="Chromosome 9"/>
</dbReference>
<organism evidence="2 3">
    <name type="scientific">Biomphalaria glabrata</name>
    <name type="common">Bloodfluke planorb</name>
    <name type="synonym">Freshwater snail</name>
    <dbReference type="NCBI Taxonomy" id="6526"/>
    <lineage>
        <taxon>Eukaryota</taxon>
        <taxon>Metazoa</taxon>
        <taxon>Spiralia</taxon>
        <taxon>Lophotrochozoa</taxon>
        <taxon>Mollusca</taxon>
        <taxon>Gastropoda</taxon>
        <taxon>Heterobranchia</taxon>
        <taxon>Euthyneura</taxon>
        <taxon>Panpulmonata</taxon>
        <taxon>Hygrophila</taxon>
        <taxon>Lymnaeoidea</taxon>
        <taxon>Planorbidae</taxon>
        <taxon>Biomphalaria</taxon>
    </lineage>
</organism>
<evidence type="ECO:0000313" key="4">
    <source>
        <dbReference type="RefSeq" id="XP_055898208.1"/>
    </source>
</evidence>
<dbReference type="OrthoDB" id="10401912at2759"/>
<dbReference type="GeneID" id="106075000"/>
<dbReference type="AlphaFoldDB" id="A0A9W3BFI9"/>
<sequence>MFYPLLLCCLASLLAVSDCLHFSQRDVDCSKIRRCLDELEIFETDDFRRLWKFADGKYYDKYCGNNDKAQACVKKFNHLKNDCKNDMVFVTTHLNVSSFLCSNYEGKNAVKKLPKSICANNELARCLYNYASSACTGKEDKAFSSCIADPLGKVCGNEIIYIMNRINEINREN</sequence>
<evidence type="ECO:0000313" key="3">
    <source>
        <dbReference type="RefSeq" id="XP_055898206.1"/>
    </source>
</evidence>
<keyword evidence="2" id="KW-1185">Reference proteome</keyword>
<protein>
    <submittedName>
        <fullName evidence="3 4">Uncharacterized protein LOC106075000</fullName>
    </submittedName>
</protein>
<gene>
    <name evidence="3 4" type="primary">LOC106075000</name>
</gene>
<keyword evidence="1" id="KW-0732">Signal</keyword>
<dbReference type="RefSeq" id="XP_055898208.1">
    <property type="nucleotide sequence ID" value="XM_056042233.1"/>
</dbReference>
<evidence type="ECO:0000313" key="2">
    <source>
        <dbReference type="Proteomes" id="UP001165740"/>
    </source>
</evidence>
<dbReference type="RefSeq" id="XP_055898206.1">
    <property type="nucleotide sequence ID" value="XM_056042231.1"/>
</dbReference>
<proteinExistence type="predicted"/>
<name>A0A9W3BFI9_BIOGL</name>
<feature type="signal peptide" evidence="1">
    <location>
        <begin position="1"/>
        <end position="19"/>
    </location>
</feature>
<reference evidence="3 4" key="1">
    <citation type="submission" date="2025-04" db="UniProtKB">
        <authorList>
            <consortium name="RefSeq"/>
        </authorList>
    </citation>
    <scope>IDENTIFICATION</scope>
</reference>